<keyword evidence="2" id="KW-0963">Cytoplasm</keyword>
<feature type="compositionally biased region" description="Low complexity" evidence="5">
    <location>
        <begin position="539"/>
        <end position="551"/>
    </location>
</feature>
<dbReference type="InterPro" id="IPR001660">
    <property type="entry name" value="SAM"/>
</dbReference>
<feature type="compositionally biased region" description="Acidic residues" evidence="5">
    <location>
        <begin position="485"/>
        <end position="500"/>
    </location>
</feature>
<evidence type="ECO:0000313" key="8">
    <source>
        <dbReference type="Proteomes" id="UP001158576"/>
    </source>
</evidence>
<dbReference type="PROSITE" id="PS50105">
    <property type="entry name" value="SAM_DOMAIN"/>
    <property type="match status" value="1"/>
</dbReference>
<reference evidence="7 8" key="1">
    <citation type="submission" date="2021-04" db="EMBL/GenBank/DDBJ databases">
        <authorList>
            <person name="Bliznina A."/>
        </authorList>
    </citation>
    <scope>NUCLEOTIDE SEQUENCE [LARGE SCALE GENOMIC DNA]</scope>
</reference>
<protein>
    <submittedName>
        <fullName evidence="7">Oidioi.mRNA.OKI2018_I69.chr1.g1039.t1.cds</fullName>
    </submittedName>
</protein>
<feature type="compositionally biased region" description="Acidic residues" evidence="5">
    <location>
        <begin position="574"/>
        <end position="584"/>
    </location>
</feature>
<feature type="compositionally biased region" description="Basic and acidic residues" evidence="5">
    <location>
        <begin position="720"/>
        <end position="736"/>
    </location>
</feature>
<gene>
    <name evidence="7" type="ORF">OKIOD_LOCUS9804</name>
</gene>
<feature type="compositionally biased region" description="Polar residues" evidence="5">
    <location>
        <begin position="303"/>
        <end position="322"/>
    </location>
</feature>
<comment type="subcellular location">
    <subcellularLocation>
        <location evidence="1">Cytoplasm</location>
    </subcellularLocation>
</comment>
<sequence length="831" mass="90987">MKIKFTQNEFSSHMAFAVGRIYETDQNSLVDTQDLVELRINGDYTSEDASGIQKWLSGIGREFSQYTFHLIQAGVDRDFLPHLTDEHLKVDCQITNGVHRTKILEAVRRDEGANGHDDVQDPKDVFVCSWKEGQLLSESLCAYLRLRSFSVATNWGLIPKSDEVTLRHESNIAHAGHFLLVLTPGCLENLIQNACEDENTLALDPFYRWIVTAFAKGCNIIPMVAPGWKWPVPDSVPEAIRDLCFMNGVRWRWGYQEEIINRLQRFMTDHGSLQSLTSVNRAQSKMSMASTTHGEYVLPTPAENLSRQPSQRSITSVTSRPSLRSFGGSPQADTGSQRSRHSSRASVASQQISKKSVNVPVEYESTEPSPEPISDPEIEIDDHLQPVASSKDATDPDDEPLDMLISKVEKDLKVQSALPIEDDLPKDESPLPSPEKVPEKAESSLTAASLESASPPNTPDKKKSSQSSPKSTTNQSNDTPPIVIDDSDEDDGENNDESLSEDAMTTVTELTMSSTISSASAKLKKGISKRLGKAKTKTSKAFSKGLKGLKNSSEKLKSSLKRGDKKKADKGNEEEKEELEDISDEKETNSSPEVIEKTSGDDNKIEVEVVVEEKAEEAAPETEPDSGVIIEKESAVLDTVVEETAVVVEKQGQPVSETKSDESKDEPEKEASTKIEAASDSIEKAPVTEAETVEVSDEPEKSEPSETTSVPSEQVSVEPDSVKDSAPEIEAPKEPETPVESSSVSESTPAPEISSEPVSKEPENSKEPESEEKSEPTVAQALAQDFLTSESAEPTEPVEPAEPETEPSSATAKQNNTPKKGGKKKNKKRKK</sequence>
<evidence type="ECO:0000313" key="7">
    <source>
        <dbReference type="EMBL" id="CAG5104002.1"/>
    </source>
</evidence>
<dbReference type="SUPFAM" id="SSF47769">
    <property type="entry name" value="SAM/Pointed domain"/>
    <property type="match status" value="1"/>
</dbReference>
<evidence type="ECO:0000256" key="3">
    <source>
        <dbReference type="ARBA" id="ARBA00022737"/>
    </source>
</evidence>
<organism evidence="7 8">
    <name type="scientific">Oikopleura dioica</name>
    <name type="common">Tunicate</name>
    <dbReference type="NCBI Taxonomy" id="34765"/>
    <lineage>
        <taxon>Eukaryota</taxon>
        <taxon>Metazoa</taxon>
        <taxon>Chordata</taxon>
        <taxon>Tunicata</taxon>
        <taxon>Appendicularia</taxon>
        <taxon>Copelata</taxon>
        <taxon>Oikopleuridae</taxon>
        <taxon>Oikopleura</taxon>
    </lineage>
</organism>
<dbReference type="Pfam" id="PF07647">
    <property type="entry name" value="SAM_2"/>
    <property type="match status" value="1"/>
</dbReference>
<dbReference type="InterPro" id="IPR039184">
    <property type="entry name" value="SARM1"/>
</dbReference>
<feature type="compositionally biased region" description="Basic and acidic residues" evidence="5">
    <location>
        <begin position="594"/>
        <end position="606"/>
    </location>
</feature>
<evidence type="ECO:0000259" key="6">
    <source>
        <dbReference type="PROSITE" id="PS50105"/>
    </source>
</evidence>
<feature type="compositionally biased region" description="Basic and acidic residues" evidence="5">
    <location>
        <begin position="658"/>
        <end position="673"/>
    </location>
</feature>
<accession>A0ABN7SQY3</accession>
<dbReference type="PANTHER" id="PTHR22998">
    <property type="entry name" value="SARM1"/>
    <property type="match status" value="1"/>
</dbReference>
<evidence type="ECO:0000256" key="1">
    <source>
        <dbReference type="ARBA" id="ARBA00004496"/>
    </source>
</evidence>
<evidence type="ECO:0000256" key="4">
    <source>
        <dbReference type="ARBA" id="ARBA00022801"/>
    </source>
</evidence>
<keyword evidence="3" id="KW-0677">Repeat</keyword>
<evidence type="ECO:0000256" key="2">
    <source>
        <dbReference type="ARBA" id="ARBA00022490"/>
    </source>
</evidence>
<dbReference type="Gene3D" id="1.10.150.50">
    <property type="entry name" value="Transcription Factor, Ets-1"/>
    <property type="match status" value="1"/>
</dbReference>
<feature type="region of interest" description="Disordered" evidence="5">
    <location>
        <begin position="647"/>
        <end position="831"/>
    </location>
</feature>
<keyword evidence="8" id="KW-1185">Reference proteome</keyword>
<feature type="compositionally biased region" description="Low complexity" evidence="5">
    <location>
        <begin position="465"/>
        <end position="477"/>
    </location>
</feature>
<feature type="region of interest" description="Disordered" evidence="5">
    <location>
        <begin position="301"/>
        <end position="606"/>
    </location>
</feature>
<dbReference type="CDD" id="cd09502">
    <property type="entry name" value="SAM_SARM1-like_repeat2"/>
    <property type="match status" value="1"/>
</dbReference>
<evidence type="ECO:0000256" key="5">
    <source>
        <dbReference type="SAM" id="MobiDB-lite"/>
    </source>
</evidence>
<keyword evidence="4" id="KW-0378">Hydrolase</keyword>
<dbReference type="EMBL" id="OU015566">
    <property type="protein sequence ID" value="CAG5104002.1"/>
    <property type="molecule type" value="Genomic_DNA"/>
</dbReference>
<feature type="domain" description="SAM" evidence="6">
    <location>
        <begin position="47"/>
        <end position="108"/>
    </location>
</feature>
<dbReference type="InterPro" id="IPR013761">
    <property type="entry name" value="SAM/pointed_sf"/>
</dbReference>
<dbReference type="PANTHER" id="PTHR22998:SF1">
    <property type="entry name" value="NAD(+) HYDROLASE SARM1"/>
    <property type="match status" value="1"/>
</dbReference>
<feature type="compositionally biased region" description="Basic residues" evidence="5">
    <location>
        <begin position="522"/>
        <end position="538"/>
    </location>
</feature>
<name>A0ABN7SQY3_OIKDI</name>
<feature type="compositionally biased region" description="Low complexity" evidence="5">
    <location>
        <begin position="738"/>
        <end position="757"/>
    </location>
</feature>
<dbReference type="Proteomes" id="UP001158576">
    <property type="component" value="Chromosome 1"/>
</dbReference>
<feature type="compositionally biased region" description="Polar residues" evidence="5">
    <location>
        <begin position="503"/>
        <end position="520"/>
    </location>
</feature>
<feature type="compositionally biased region" description="Basic residues" evidence="5">
    <location>
        <begin position="820"/>
        <end position="831"/>
    </location>
</feature>
<feature type="compositionally biased region" description="Basic and acidic residues" evidence="5">
    <location>
        <begin position="758"/>
        <end position="775"/>
    </location>
</feature>
<feature type="compositionally biased region" description="Low complexity" evidence="5">
    <location>
        <begin position="443"/>
        <end position="454"/>
    </location>
</feature>
<proteinExistence type="predicted"/>